<proteinExistence type="predicted"/>
<dbReference type="PhylomeDB" id="B3S0B7"/>
<reference evidence="2 3" key="1">
    <citation type="journal article" date="2008" name="Nature">
        <title>The Trichoplax genome and the nature of placozoans.</title>
        <authorList>
            <person name="Srivastava M."/>
            <person name="Begovic E."/>
            <person name="Chapman J."/>
            <person name="Putnam N.H."/>
            <person name="Hellsten U."/>
            <person name="Kawashima T."/>
            <person name="Kuo A."/>
            <person name="Mitros T."/>
            <person name="Salamov A."/>
            <person name="Carpenter M.L."/>
            <person name="Signorovitch A.Y."/>
            <person name="Moreno M.A."/>
            <person name="Kamm K."/>
            <person name="Grimwood J."/>
            <person name="Schmutz J."/>
            <person name="Shapiro H."/>
            <person name="Grigoriev I.V."/>
            <person name="Buss L.W."/>
            <person name="Schierwater B."/>
            <person name="Dellaporta S.L."/>
            <person name="Rokhsar D.S."/>
        </authorList>
    </citation>
    <scope>NUCLEOTIDE SEQUENCE [LARGE SCALE GENOMIC DNA]</scope>
    <source>
        <strain evidence="2 3">Grell-BS-1999</strain>
    </source>
</reference>
<sequence>MENLPEIQVLNQSGSGTESKITVTLYQLVNWCKINIALATIIIITGIFSISLPNSFGLYTSAITKLAHCFWVGGLTQTSNHCTLFKTVVFSLYGILAYRNKEFSELKASIHVAIASINIMAIIGGFVVLAFNLETVINLPHKPNKDGTESTVIDVVTVQVFPI</sequence>
<name>B3S0B7_TRIAD</name>
<keyword evidence="3" id="KW-1185">Reference proteome</keyword>
<dbReference type="RefSeq" id="XP_002113510.1">
    <property type="nucleotide sequence ID" value="XM_002113474.1"/>
</dbReference>
<evidence type="ECO:0000313" key="3">
    <source>
        <dbReference type="Proteomes" id="UP000009022"/>
    </source>
</evidence>
<keyword evidence="1" id="KW-0812">Transmembrane</keyword>
<dbReference type="EMBL" id="DS985246">
    <property type="protein sequence ID" value="EDV23984.1"/>
    <property type="molecule type" value="Genomic_DNA"/>
</dbReference>
<evidence type="ECO:0000313" key="2">
    <source>
        <dbReference type="EMBL" id="EDV23984.1"/>
    </source>
</evidence>
<dbReference type="GeneID" id="6755095"/>
<protein>
    <submittedName>
        <fullName evidence="2">Uncharacterized protein</fullName>
    </submittedName>
</protein>
<keyword evidence="1" id="KW-0472">Membrane</keyword>
<dbReference type="Proteomes" id="UP000009022">
    <property type="component" value="Unassembled WGS sequence"/>
</dbReference>
<dbReference type="InParanoid" id="B3S0B7"/>
<feature type="transmembrane region" description="Helical" evidence="1">
    <location>
        <begin position="110"/>
        <end position="131"/>
    </location>
</feature>
<gene>
    <name evidence="2" type="ORF">TRIADDRAFT_57756</name>
</gene>
<dbReference type="AlphaFoldDB" id="B3S0B7"/>
<feature type="transmembrane region" description="Helical" evidence="1">
    <location>
        <begin position="36"/>
        <end position="58"/>
    </location>
</feature>
<dbReference type="HOGENOM" id="CLU_1629208_0_0_1"/>
<dbReference type="CTD" id="6755095"/>
<dbReference type="KEGG" id="tad:TRIADDRAFT_57756"/>
<accession>B3S0B7</accession>
<organism evidence="2 3">
    <name type="scientific">Trichoplax adhaerens</name>
    <name type="common">Trichoplax reptans</name>
    <dbReference type="NCBI Taxonomy" id="10228"/>
    <lineage>
        <taxon>Eukaryota</taxon>
        <taxon>Metazoa</taxon>
        <taxon>Placozoa</taxon>
        <taxon>Uniplacotomia</taxon>
        <taxon>Trichoplacea</taxon>
        <taxon>Trichoplacidae</taxon>
        <taxon>Trichoplax</taxon>
    </lineage>
</organism>
<keyword evidence="1" id="KW-1133">Transmembrane helix</keyword>
<evidence type="ECO:0000256" key="1">
    <source>
        <dbReference type="SAM" id="Phobius"/>
    </source>
</evidence>